<accession>A0A934S061</accession>
<gene>
    <name evidence="4" type="ORF">JIN87_09205</name>
</gene>
<dbReference type="AlphaFoldDB" id="A0A934S061"/>
<evidence type="ECO:0000256" key="2">
    <source>
        <dbReference type="SAM" id="MobiDB-lite"/>
    </source>
</evidence>
<evidence type="ECO:0000313" key="5">
    <source>
        <dbReference type="Proteomes" id="UP000617628"/>
    </source>
</evidence>
<dbReference type="PANTHER" id="PTHR43000">
    <property type="entry name" value="DTDP-D-GLUCOSE 4,6-DEHYDRATASE-RELATED"/>
    <property type="match status" value="1"/>
</dbReference>
<dbReference type="Pfam" id="PF01370">
    <property type="entry name" value="Epimerase"/>
    <property type="match status" value="1"/>
</dbReference>
<feature type="domain" description="NAD-dependent epimerase/dehydratase" evidence="3">
    <location>
        <begin position="150"/>
        <end position="226"/>
    </location>
</feature>
<evidence type="ECO:0000256" key="1">
    <source>
        <dbReference type="ARBA" id="ARBA00007637"/>
    </source>
</evidence>
<reference evidence="4" key="1">
    <citation type="submission" date="2021-01" db="EMBL/GenBank/DDBJ databases">
        <title>Modified the classification status of verrucomicrobia.</title>
        <authorList>
            <person name="Feng X."/>
        </authorList>
    </citation>
    <scope>NUCLEOTIDE SEQUENCE</scope>
    <source>
        <strain evidence="4">KCTC 13126</strain>
    </source>
</reference>
<feature type="compositionally biased region" description="Basic and acidic residues" evidence="2">
    <location>
        <begin position="121"/>
        <end position="140"/>
    </location>
</feature>
<dbReference type="Proteomes" id="UP000617628">
    <property type="component" value="Unassembled WGS sequence"/>
</dbReference>
<dbReference type="SUPFAM" id="SSF51735">
    <property type="entry name" value="NAD(P)-binding Rossmann-fold domains"/>
    <property type="match status" value="1"/>
</dbReference>
<dbReference type="Gene3D" id="3.40.50.720">
    <property type="entry name" value="NAD(P)-binding Rossmann-like Domain"/>
    <property type="match status" value="1"/>
</dbReference>
<evidence type="ECO:0000313" key="4">
    <source>
        <dbReference type="EMBL" id="MBK1877044.1"/>
    </source>
</evidence>
<feature type="region of interest" description="Disordered" evidence="2">
    <location>
        <begin position="114"/>
        <end position="140"/>
    </location>
</feature>
<comment type="caution">
    <text evidence="4">The sequence shown here is derived from an EMBL/GenBank/DDBJ whole genome shotgun (WGS) entry which is preliminary data.</text>
</comment>
<proteinExistence type="inferred from homology"/>
<evidence type="ECO:0000259" key="3">
    <source>
        <dbReference type="Pfam" id="PF01370"/>
    </source>
</evidence>
<dbReference type="EMBL" id="JAENIL010000014">
    <property type="protein sequence ID" value="MBK1877044.1"/>
    <property type="molecule type" value="Genomic_DNA"/>
</dbReference>
<name>A0A934S061_9BACT</name>
<protein>
    <submittedName>
        <fullName evidence="4">NAD-dependent epimerase/dehydratase family protein</fullName>
    </submittedName>
</protein>
<dbReference type="InterPro" id="IPR001509">
    <property type="entry name" value="Epimerase_deHydtase"/>
</dbReference>
<sequence>MKCLIIGSGRFIAPKLIEELVYAKNEVAFVDPNPPPESVASRVTHIMADKGSLAFYREECLEFKPDVAIHLSANTGDEASGFLEVFQGQVANTIVTSNTNVYLAHARLKQTEPGPALSVPIDEKSPLRERGLGRDEPGDKRDVETIFRNSKDPCTILRLPPVYGPNDYLRRFYPLIIRMIDERPFVLLSSSQAGWKWTHAFVDDVAHALALSVLNPGESHRVYNVGEAKTPTMKERLEHIGTVFGWDGRVKVVSESDLPDYLKTPGDFSQDMLIDTSLIRNELGYKEPTDYYDGLMESIEWYRDNPPADLAGKSFSYAAEDAVSSREVKE</sequence>
<comment type="similarity">
    <text evidence="1">Belongs to the NAD(P)-dependent epimerase/dehydratase family.</text>
</comment>
<dbReference type="InterPro" id="IPR036291">
    <property type="entry name" value="NAD(P)-bd_dom_sf"/>
</dbReference>
<dbReference type="RefSeq" id="WP_200355261.1">
    <property type="nucleotide sequence ID" value="NZ_JAENIL010000014.1"/>
</dbReference>
<organism evidence="4 5">
    <name type="scientific">Pelagicoccus mobilis</name>
    <dbReference type="NCBI Taxonomy" id="415221"/>
    <lineage>
        <taxon>Bacteria</taxon>
        <taxon>Pseudomonadati</taxon>
        <taxon>Verrucomicrobiota</taxon>
        <taxon>Opitutia</taxon>
        <taxon>Puniceicoccales</taxon>
        <taxon>Pelagicoccaceae</taxon>
        <taxon>Pelagicoccus</taxon>
    </lineage>
</organism>
<keyword evidence="5" id="KW-1185">Reference proteome</keyword>